<evidence type="ECO:0000313" key="2">
    <source>
        <dbReference type="EMBL" id="KAL3097863.1"/>
    </source>
</evidence>
<comment type="caution">
    <text evidence="2">The sequence shown here is derived from an EMBL/GenBank/DDBJ whole genome shotgun (WGS) entry which is preliminary data.</text>
</comment>
<evidence type="ECO:0000313" key="3">
    <source>
        <dbReference type="Proteomes" id="UP001620645"/>
    </source>
</evidence>
<accession>A0ABD2K4R0</accession>
<feature type="compositionally biased region" description="Low complexity" evidence="1">
    <location>
        <begin position="9"/>
        <end position="19"/>
    </location>
</feature>
<keyword evidence="3" id="KW-1185">Reference proteome</keyword>
<sequence length="71" mass="7734">MHLYRAVVQQQQHNQSQSHWHQRSLSPVMAVGNGPMPGGGESLMGLRRSSELSCDIDESVSLKAASSLSSR</sequence>
<dbReference type="EMBL" id="JBICCN010000053">
    <property type="protein sequence ID" value="KAL3097863.1"/>
    <property type="molecule type" value="Genomic_DNA"/>
</dbReference>
<dbReference type="Proteomes" id="UP001620645">
    <property type="component" value="Unassembled WGS sequence"/>
</dbReference>
<gene>
    <name evidence="2" type="ORF">niasHS_000598</name>
</gene>
<protein>
    <submittedName>
        <fullName evidence="2">Uncharacterized protein</fullName>
    </submittedName>
</protein>
<evidence type="ECO:0000256" key="1">
    <source>
        <dbReference type="SAM" id="MobiDB-lite"/>
    </source>
</evidence>
<dbReference type="AlphaFoldDB" id="A0ABD2K4R0"/>
<feature type="region of interest" description="Disordered" evidence="1">
    <location>
        <begin position="1"/>
        <end position="45"/>
    </location>
</feature>
<organism evidence="2 3">
    <name type="scientific">Heterodera schachtii</name>
    <name type="common">Sugarbeet cyst nematode worm</name>
    <name type="synonym">Tylenchus schachtii</name>
    <dbReference type="NCBI Taxonomy" id="97005"/>
    <lineage>
        <taxon>Eukaryota</taxon>
        <taxon>Metazoa</taxon>
        <taxon>Ecdysozoa</taxon>
        <taxon>Nematoda</taxon>
        <taxon>Chromadorea</taxon>
        <taxon>Rhabditida</taxon>
        <taxon>Tylenchina</taxon>
        <taxon>Tylenchomorpha</taxon>
        <taxon>Tylenchoidea</taxon>
        <taxon>Heteroderidae</taxon>
        <taxon>Heteroderinae</taxon>
        <taxon>Heterodera</taxon>
    </lineage>
</organism>
<reference evidence="2 3" key="1">
    <citation type="submission" date="2024-10" db="EMBL/GenBank/DDBJ databases">
        <authorList>
            <person name="Kim D."/>
        </authorList>
    </citation>
    <scope>NUCLEOTIDE SEQUENCE [LARGE SCALE GENOMIC DNA]</scope>
    <source>
        <strain evidence="2">Taebaek</strain>
    </source>
</reference>
<proteinExistence type="predicted"/>
<name>A0ABD2K4R0_HETSC</name>